<evidence type="ECO:0000256" key="7">
    <source>
        <dbReference type="ARBA" id="ARBA00023136"/>
    </source>
</evidence>
<keyword evidence="8" id="KW-0325">Glycoprotein</keyword>
<dbReference type="AlphaFoldDB" id="A0A9W8YW92"/>
<evidence type="ECO:0000256" key="13">
    <source>
        <dbReference type="SAM" id="SignalP"/>
    </source>
</evidence>
<comment type="caution">
    <text evidence="14">The sequence shown here is derived from an EMBL/GenBank/DDBJ whole genome shotgun (WGS) entry which is preliminary data.</text>
</comment>
<reference evidence="14" key="1">
    <citation type="submission" date="2022-10" db="EMBL/GenBank/DDBJ databases">
        <title>Tapping the CABI collections for fungal endophytes: first genome assemblies for Collariella, Neodidymelliopsis, Ascochyta clinopodiicola, Didymella pomorum, Didymosphaeria variabile, Neocosmospora piperis and Neocucurbitaria cava.</title>
        <authorList>
            <person name="Hill R."/>
        </authorList>
    </citation>
    <scope>NUCLEOTIDE SEQUENCE</scope>
    <source>
        <strain evidence="14">IMI 355082</strain>
    </source>
</reference>
<dbReference type="Pfam" id="PF03663">
    <property type="entry name" value="Glyco_hydro_76"/>
    <property type="match status" value="1"/>
</dbReference>
<dbReference type="GO" id="GO:0012505">
    <property type="term" value="C:endomembrane system"/>
    <property type="evidence" value="ECO:0007669"/>
    <property type="project" value="UniProtKB-SubCell"/>
</dbReference>
<feature type="chain" id="PRO_5040783210" description="Mannan endo-1,6-alpha-mannosidase" evidence="13">
    <location>
        <begin position="20"/>
        <end position="492"/>
    </location>
</feature>
<keyword evidence="9 10" id="KW-0326">Glycosidase</keyword>
<gene>
    <name evidence="14" type="ORF">N0V93_002303</name>
</gene>
<evidence type="ECO:0000256" key="5">
    <source>
        <dbReference type="ARBA" id="ARBA00022729"/>
    </source>
</evidence>
<evidence type="ECO:0000256" key="6">
    <source>
        <dbReference type="ARBA" id="ARBA00022801"/>
    </source>
</evidence>
<evidence type="ECO:0000256" key="11">
    <source>
        <dbReference type="SAM" id="MobiDB-lite"/>
    </source>
</evidence>
<feature type="transmembrane region" description="Helical" evidence="12">
    <location>
        <begin position="458"/>
        <end position="480"/>
    </location>
</feature>
<accession>A0A9W8YW92</accession>
<name>A0A9W8YW92_9PEZI</name>
<dbReference type="SUPFAM" id="SSF48208">
    <property type="entry name" value="Six-hairpin glycosidases"/>
    <property type="match status" value="1"/>
</dbReference>
<evidence type="ECO:0000313" key="15">
    <source>
        <dbReference type="Proteomes" id="UP001140453"/>
    </source>
</evidence>
<feature type="region of interest" description="Disordered" evidence="11">
    <location>
        <begin position="418"/>
        <end position="439"/>
    </location>
</feature>
<organism evidence="14 15">
    <name type="scientific">Gnomoniopsis smithogilvyi</name>
    <dbReference type="NCBI Taxonomy" id="1191159"/>
    <lineage>
        <taxon>Eukaryota</taxon>
        <taxon>Fungi</taxon>
        <taxon>Dikarya</taxon>
        <taxon>Ascomycota</taxon>
        <taxon>Pezizomycotina</taxon>
        <taxon>Sordariomycetes</taxon>
        <taxon>Sordariomycetidae</taxon>
        <taxon>Diaporthales</taxon>
        <taxon>Gnomoniaceae</taxon>
        <taxon>Gnomoniopsis</taxon>
    </lineage>
</organism>
<keyword evidence="12" id="KW-0812">Transmembrane</keyword>
<proteinExistence type="inferred from homology"/>
<evidence type="ECO:0000256" key="3">
    <source>
        <dbReference type="ARBA" id="ARBA00009699"/>
    </source>
</evidence>
<comment type="subcellular location">
    <subcellularLocation>
        <location evidence="2">Endomembrane system</location>
    </subcellularLocation>
</comment>
<keyword evidence="7 12" id="KW-0472">Membrane</keyword>
<evidence type="ECO:0000256" key="1">
    <source>
        <dbReference type="ARBA" id="ARBA00001452"/>
    </source>
</evidence>
<keyword evidence="12" id="KW-1133">Transmembrane helix</keyword>
<keyword evidence="6 10" id="KW-0378">Hydrolase</keyword>
<evidence type="ECO:0000256" key="2">
    <source>
        <dbReference type="ARBA" id="ARBA00004308"/>
    </source>
</evidence>
<dbReference type="GO" id="GO:0008496">
    <property type="term" value="F:mannan endo-1,6-alpha-mannosidase activity"/>
    <property type="evidence" value="ECO:0007669"/>
    <property type="project" value="UniProtKB-UniRule"/>
</dbReference>
<keyword evidence="5 13" id="KW-0732">Signal</keyword>
<evidence type="ECO:0000256" key="12">
    <source>
        <dbReference type="SAM" id="Phobius"/>
    </source>
</evidence>
<dbReference type="InterPro" id="IPR008928">
    <property type="entry name" value="6-hairpin_glycosidase_sf"/>
</dbReference>
<feature type="signal peptide" evidence="13">
    <location>
        <begin position="1"/>
        <end position="19"/>
    </location>
</feature>
<dbReference type="PIRSF" id="PIRSF016302">
    <property type="entry name" value="Man_a_manosd"/>
    <property type="match status" value="1"/>
</dbReference>
<dbReference type="GO" id="GO:0009272">
    <property type="term" value="P:fungal-type cell wall biogenesis"/>
    <property type="evidence" value="ECO:0007669"/>
    <property type="project" value="TreeGrafter"/>
</dbReference>
<comment type="similarity">
    <text evidence="3 10">Belongs to the glycosyl hydrolase 76 family.</text>
</comment>
<dbReference type="FunFam" id="1.50.10.20:FF:000006">
    <property type="entry name" value="Mannan endo-1,6-alpha-mannosidase"/>
    <property type="match status" value="1"/>
</dbReference>
<dbReference type="Proteomes" id="UP001140453">
    <property type="component" value="Unassembled WGS sequence"/>
</dbReference>
<dbReference type="InterPro" id="IPR014480">
    <property type="entry name" value="Mannan-1_6-alpha_mannosidase"/>
</dbReference>
<dbReference type="EMBL" id="JAPEVB010000002">
    <property type="protein sequence ID" value="KAJ4393096.1"/>
    <property type="molecule type" value="Genomic_DNA"/>
</dbReference>
<evidence type="ECO:0000313" key="14">
    <source>
        <dbReference type="EMBL" id="KAJ4393096.1"/>
    </source>
</evidence>
<comment type="catalytic activity">
    <reaction evidence="1 10">
        <text>Random hydrolysis of (1-&gt;6)-alpha-D-mannosidic linkages in unbranched (1-&gt;6)-mannans.</text>
        <dbReference type="EC" id="3.2.1.101"/>
    </reaction>
</comment>
<dbReference type="PANTHER" id="PTHR12145">
    <property type="entry name" value="MANNAN ENDO-1,6-ALPHA-MANNOSIDASE DCW1"/>
    <property type="match status" value="1"/>
</dbReference>
<protein>
    <recommendedName>
        <fullName evidence="4 10">Mannan endo-1,6-alpha-mannosidase</fullName>
        <ecNumber evidence="4 10">3.2.1.101</ecNumber>
    </recommendedName>
</protein>
<evidence type="ECO:0000256" key="9">
    <source>
        <dbReference type="ARBA" id="ARBA00023295"/>
    </source>
</evidence>
<evidence type="ECO:0000256" key="8">
    <source>
        <dbReference type="ARBA" id="ARBA00023180"/>
    </source>
</evidence>
<dbReference type="OrthoDB" id="4187847at2759"/>
<feature type="compositionally biased region" description="Low complexity" evidence="11">
    <location>
        <begin position="418"/>
        <end position="438"/>
    </location>
</feature>
<dbReference type="Gene3D" id="1.50.10.20">
    <property type="match status" value="1"/>
</dbReference>
<dbReference type="PANTHER" id="PTHR12145:SF36">
    <property type="entry name" value="MANNAN ENDO-1,6-ALPHA-MANNOSIDASE DCW1"/>
    <property type="match status" value="1"/>
</dbReference>
<dbReference type="EC" id="3.2.1.101" evidence="4 10"/>
<sequence length="492" mass="53468">MRPRALLLSTFSLVGIGSAALTLNIDDPQSIKDNAALIAYDLLSTFYKGNQSGQTPGIMPGPPPDGDYYWWQGGALWGTMIDYWHYTGDESYVNTTKEALLFQTGPDNNYMDKNWTASLGNDDQAFWALSTMLAAETRFSDPEPTDPKQWLALTQAVFNTQAAPDRHDDTCGGGLRWQIPPYNNGYNYKNTISNACFFNMGSRLARYTDNGTYYSWAWDTYHWIKSVGYIDANYDVHDGGHVEANCTDINRAQFSYNSGMLLQGAAFMYNYTAEHTDNETMSTTEAAYWEAEVRALLNATIRNFYPDSIAKEPACEDVGTCTSDMYSFKGYVARWMAVTAQLAPFSRDTVMSTLRTSAQAAIQTCSGSPTINPNGRMCGFKWHETTWDGTTGAGQQMNVLATLVSLLATSDVVATTGGDGGTPVTNTTGGTSGGDSAAGYGGKPWEDYVRPVTTGDKAGAGIITVALVGSFVAGALWISLDESPGSFGSFFS</sequence>
<evidence type="ECO:0000256" key="4">
    <source>
        <dbReference type="ARBA" id="ARBA00012350"/>
    </source>
</evidence>
<dbReference type="InterPro" id="IPR005198">
    <property type="entry name" value="Glyco_hydro_76"/>
</dbReference>
<dbReference type="GO" id="GO:0016052">
    <property type="term" value="P:carbohydrate catabolic process"/>
    <property type="evidence" value="ECO:0007669"/>
    <property type="project" value="InterPro"/>
</dbReference>
<keyword evidence="15" id="KW-1185">Reference proteome</keyword>
<evidence type="ECO:0000256" key="10">
    <source>
        <dbReference type="PIRNR" id="PIRNR016302"/>
    </source>
</evidence>